<evidence type="ECO:0000256" key="1">
    <source>
        <dbReference type="ARBA" id="ARBA00008455"/>
    </source>
</evidence>
<evidence type="ECO:0000313" key="6">
    <source>
        <dbReference type="Proteomes" id="UP001141327"/>
    </source>
</evidence>
<protein>
    <submittedName>
        <fullName evidence="5">Cathepsin B</fullName>
    </submittedName>
</protein>
<dbReference type="InterPro" id="IPR000169">
    <property type="entry name" value="Pept_cys_AS"/>
</dbReference>
<evidence type="ECO:0000256" key="3">
    <source>
        <dbReference type="SAM" id="SignalP"/>
    </source>
</evidence>
<dbReference type="Proteomes" id="UP001141327">
    <property type="component" value="Unassembled WGS sequence"/>
</dbReference>
<feature type="domain" description="Peptidase C1A papain C-terminal" evidence="4">
    <location>
        <begin position="82"/>
        <end position="303"/>
    </location>
</feature>
<reference evidence="5" key="1">
    <citation type="journal article" date="2022" name="bioRxiv">
        <title>Genomics of Preaxostyla Flagellates Illuminates Evolutionary Transitions and the Path Towards Mitochondrial Loss.</title>
        <authorList>
            <person name="Novak L.V.F."/>
            <person name="Treitli S.C."/>
            <person name="Pyrih J."/>
            <person name="Halakuc P."/>
            <person name="Pipaliya S.V."/>
            <person name="Vacek V."/>
            <person name="Brzon O."/>
            <person name="Soukal P."/>
            <person name="Eme L."/>
            <person name="Dacks J.B."/>
            <person name="Karnkowska A."/>
            <person name="Elias M."/>
            <person name="Hampl V."/>
        </authorList>
    </citation>
    <scope>NUCLEOTIDE SEQUENCE</scope>
    <source>
        <strain evidence="5">RCP-MX</strain>
    </source>
</reference>
<organism evidence="5 6">
    <name type="scientific">Paratrimastix pyriformis</name>
    <dbReference type="NCBI Taxonomy" id="342808"/>
    <lineage>
        <taxon>Eukaryota</taxon>
        <taxon>Metamonada</taxon>
        <taxon>Preaxostyla</taxon>
        <taxon>Paratrimastigidae</taxon>
        <taxon>Paratrimastix</taxon>
    </lineage>
</organism>
<dbReference type="SMART" id="SM00645">
    <property type="entry name" value="Pept_C1"/>
    <property type="match status" value="1"/>
</dbReference>
<accession>A0ABQ8UT81</accession>
<dbReference type="InterPro" id="IPR025661">
    <property type="entry name" value="Pept_asp_AS"/>
</dbReference>
<dbReference type="EMBL" id="JAPMOS010000003">
    <property type="protein sequence ID" value="KAJ4462340.1"/>
    <property type="molecule type" value="Genomic_DNA"/>
</dbReference>
<dbReference type="InterPro" id="IPR013128">
    <property type="entry name" value="Peptidase_C1A"/>
</dbReference>
<comment type="similarity">
    <text evidence="1">Belongs to the peptidase C1 family.</text>
</comment>
<dbReference type="CDD" id="cd02620">
    <property type="entry name" value="Peptidase_C1A_CathepsinB"/>
    <property type="match status" value="1"/>
</dbReference>
<dbReference type="SUPFAM" id="SSF54001">
    <property type="entry name" value="Cysteine proteinases"/>
    <property type="match status" value="1"/>
</dbReference>
<keyword evidence="6" id="KW-1185">Reference proteome</keyword>
<dbReference type="InterPro" id="IPR025660">
    <property type="entry name" value="Pept_his_AS"/>
</dbReference>
<dbReference type="PROSITE" id="PS00139">
    <property type="entry name" value="THIOL_PROTEASE_CYS"/>
    <property type="match status" value="1"/>
</dbReference>
<gene>
    <name evidence="5" type="ORF">PAPYR_952</name>
</gene>
<evidence type="ECO:0000313" key="5">
    <source>
        <dbReference type="EMBL" id="KAJ4462340.1"/>
    </source>
</evidence>
<dbReference type="PANTHER" id="PTHR12411">
    <property type="entry name" value="CYSTEINE PROTEASE FAMILY C1-RELATED"/>
    <property type="match status" value="1"/>
</dbReference>
<name>A0ABQ8UT81_9EUKA</name>
<sequence>MRSIVLLTLLAAAVLARHADDELIHNSEMIAKINAMPGVHWRAAASPRFAGKTWAHGHMLLGTELNANGHLPREEAPANLNLPDSYDTRRVFPNCPFHVLDQQRCGSCWAFAAAEAFADRLCIATNGSFHGDLSPQALVSCDWELNHGCNGGIPRLAWEWMEWEGLPTLQCLPYTSGSGDSGKCKKECANGEPYVTHKVKTFSVKGFTNEAAIMKAIFENGPVETGFEVYADFMTYSSGIYHHVSGSLEGGHAVKIVGWGVENGVKYWIVQNSWGTSWGEGGYFRMLRGKDECGIEKDTCAGLPAL</sequence>
<dbReference type="PRINTS" id="PR00705">
    <property type="entry name" value="PAPAIN"/>
</dbReference>
<keyword evidence="2" id="KW-1015">Disulfide bond</keyword>
<comment type="caution">
    <text evidence="5">The sequence shown here is derived from an EMBL/GenBank/DDBJ whole genome shotgun (WGS) entry which is preliminary data.</text>
</comment>
<feature type="signal peptide" evidence="3">
    <location>
        <begin position="1"/>
        <end position="16"/>
    </location>
</feature>
<dbReference type="Gene3D" id="3.90.70.10">
    <property type="entry name" value="Cysteine proteinases"/>
    <property type="match status" value="1"/>
</dbReference>
<proteinExistence type="inferred from homology"/>
<dbReference type="PROSITE" id="PS00640">
    <property type="entry name" value="THIOL_PROTEASE_ASN"/>
    <property type="match status" value="1"/>
</dbReference>
<evidence type="ECO:0000259" key="4">
    <source>
        <dbReference type="SMART" id="SM00645"/>
    </source>
</evidence>
<evidence type="ECO:0000256" key="2">
    <source>
        <dbReference type="ARBA" id="ARBA00023157"/>
    </source>
</evidence>
<dbReference type="Pfam" id="PF00112">
    <property type="entry name" value="Peptidase_C1"/>
    <property type="match status" value="1"/>
</dbReference>
<dbReference type="InterPro" id="IPR038765">
    <property type="entry name" value="Papain-like_cys_pep_sf"/>
</dbReference>
<keyword evidence="3" id="KW-0732">Signal</keyword>
<dbReference type="PROSITE" id="PS00639">
    <property type="entry name" value="THIOL_PROTEASE_HIS"/>
    <property type="match status" value="1"/>
</dbReference>
<feature type="chain" id="PRO_5045161564" evidence="3">
    <location>
        <begin position="17"/>
        <end position="306"/>
    </location>
</feature>
<dbReference type="InterPro" id="IPR000668">
    <property type="entry name" value="Peptidase_C1A_C"/>
</dbReference>